<proteinExistence type="predicted"/>
<evidence type="ECO:0000313" key="8">
    <source>
        <dbReference type="Proteomes" id="UP000199046"/>
    </source>
</evidence>
<name>A0A1I1ID97_9GAMM</name>
<dbReference type="Gene3D" id="3.40.140.10">
    <property type="entry name" value="Cytidine Deaminase, domain 2"/>
    <property type="match status" value="1"/>
</dbReference>
<evidence type="ECO:0000313" key="7">
    <source>
        <dbReference type="EMBL" id="SFC33951.1"/>
    </source>
</evidence>
<dbReference type="InterPro" id="IPR028090">
    <property type="entry name" value="JAB_dom_prok"/>
</dbReference>
<keyword evidence="2" id="KW-0479">Metal-binding</keyword>
<keyword evidence="8" id="KW-1185">Reference proteome</keyword>
<sequence length="169" mass="19355">MSCGREWITPCRRYALRLTVASWNQIDRECGYSGKIETGGILIGHYTTDESTAVVIEALSPPKDSARGRSWFHRGVRGLHGLLKKRWDSKVRTYYIGEWHYHPANIVEPSGDDLAQMYDINADSRYSCREPVMLIVGQARYGGERPVRAFVFPQGELHIEFKEHTAARR</sequence>
<dbReference type="EMBL" id="FOLY01000002">
    <property type="protein sequence ID" value="SFC33951.1"/>
    <property type="molecule type" value="Genomic_DNA"/>
</dbReference>
<keyword evidence="5" id="KW-0482">Metalloprotease</keyword>
<feature type="domain" description="JAB" evidence="6">
    <location>
        <begin position="36"/>
        <end position="138"/>
    </location>
</feature>
<keyword evidence="4" id="KW-0862">Zinc</keyword>
<organism evidence="7 8">
    <name type="scientific">Kushneria avicenniae</name>
    <dbReference type="NCBI Taxonomy" id="402385"/>
    <lineage>
        <taxon>Bacteria</taxon>
        <taxon>Pseudomonadati</taxon>
        <taxon>Pseudomonadota</taxon>
        <taxon>Gammaproteobacteria</taxon>
        <taxon>Oceanospirillales</taxon>
        <taxon>Halomonadaceae</taxon>
        <taxon>Kushneria</taxon>
    </lineage>
</organism>
<accession>A0A1I1ID97</accession>
<evidence type="ECO:0000256" key="4">
    <source>
        <dbReference type="ARBA" id="ARBA00022833"/>
    </source>
</evidence>
<evidence type="ECO:0000256" key="3">
    <source>
        <dbReference type="ARBA" id="ARBA00022801"/>
    </source>
</evidence>
<dbReference type="SUPFAM" id="SSF102712">
    <property type="entry name" value="JAB1/MPN domain"/>
    <property type="match status" value="1"/>
</dbReference>
<protein>
    <submittedName>
        <fullName evidence="7">Integrative and conjugative element protein, VC0181 family</fullName>
    </submittedName>
</protein>
<dbReference type="STRING" id="402385.SAMN05421848_1147"/>
<evidence type="ECO:0000256" key="1">
    <source>
        <dbReference type="ARBA" id="ARBA00022670"/>
    </source>
</evidence>
<keyword evidence="1" id="KW-0645">Protease</keyword>
<reference evidence="8" key="1">
    <citation type="submission" date="2016-10" db="EMBL/GenBank/DDBJ databases">
        <authorList>
            <person name="Varghese N."/>
            <person name="Submissions S."/>
        </authorList>
    </citation>
    <scope>NUCLEOTIDE SEQUENCE [LARGE SCALE GENOMIC DNA]</scope>
    <source>
        <strain evidence="8">DSM 23439</strain>
    </source>
</reference>
<dbReference type="Pfam" id="PF14464">
    <property type="entry name" value="Prok-JAB"/>
    <property type="match status" value="1"/>
</dbReference>
<evidence type="ECO:0000256" key="5">
    <source>
        <dbReference type="ARBA" id="ARBA00023049"/>
    </source>
</evidence>
<dbReference type="GO" id="GO:0046872">
    <property type="term" value="F:metal ion binding"/>
    <property type="evidence" value="ECO:0007669"/>
    <property type="project" value="UniProtKB-KW"/>
</dbReference>
<keyword evidence="3" id="KW-0378">Hydrolase</keyword>
<dbReference type="Proteomes" id="UP000199046">
    <property type="component" value="Unassembled WGS sequence"/>
</dbReference>
<dbReference type="GO" id="GO:0006508">
    <property type="term" value="P:proteolysis"/>
    <property type="evidence" value="ECO:0007669"/>
    <property type="project" value="UniProtKB-KW"/>
</dbReference>
<dbReference type="AlphaFoldDB" id="A0A1I1ID97"/>
<gene>
    <name evidence="7" type="ORF">SAMN05421848_1147</name>
</gene>
<evidence type="ECO:0000256" key="2">
    <source>
        <dbReference type="ARBA" id="ARBA00022723"/>
    </source>
</evidence>
<dbReference type="GO" id="GO:0008237">
    <property type="term" value="F:metallopeptidase activity"/>
    <property type="evidence" value="ECO:0007669"/>
    <property type="project" value="UniProtKB-KW"/>
</dbReference>
<dbReference type="RefSeq" id="WP_090131622.1">
    <property type="nucleotide sequence ID" value="NZ_FOLY01000002.1"/>
</dbReference>
<dbReference type="OrthoDB" id="7060788at2"/>
<evidence type="ECO:0000259" key="6">
    <source>
        <dbReference type="Pfam" id="PF14464"/>
    </source>
</evidence>